<dbReference type="GO" id="GO:0016705">
    <property type="term" value="F:oxidoreductase activity, acting on paired donors, with incorporation or reduction of molecular oxygen"/>
    <property type="evidence" value="ECO:0007669"/>
    <property type="project" value="InterPro"/>
</dbReference>
<dbReference type="Gene3D" id="3.20.20.30">
    <property type="entry name" value="Luciferase-like domain"/>
    <property type="match status" value="1"/>
</dbReference>
<dbReference type="InterPro" id="IPR050564">
    <property type="entry name" value="F420-G6PD/mer"/>
</dbReference>
<evidence type="ECO:0000313" key="4">
    <source>
        <dbReference type="Proteomes" id="UP000031501"/>
    </source>
</evidence>
<keyword evidence="4" id="KW-1185">Reference proteome</keyword>
<name>A0A221P9X1_9ACTN</name>
<dbReference type="EMBL" id="CP022433">
    <property type="protein sequence ID" value="ASN28758.1"/>
    <property type="molecule type" value="Genomic_DNA"/>
</dbReference>
<keyword evidence="1" id="KW-0560">Oxidoreductase</keyword>
<dbReference type="Pfam" id="PF00296">
    <property type="entry name" value="Bac_luciferase"/>
    <property type="match status" value="1"/>
</dbReference>
<dbReference type="SUPFAM" id="SSF51679">
    <property type="entry name" value="Bacterial luciferase-like"/>
    <property type="match status" value="1"/>
</dbReference>
<evidence type="ECO:0000313" key="3">
    <source>
        <dbReference type="EMBL" id="ASN28758.1"/>
    </source>
</evidence>
<dbReference type="KEGG" id="splu:LK06_027610"/>
<sequence>MPQRATPAVMIPYQPEGVDDVLPYAELTVRRHARRLWTGQSLHIDSLQLFAHFAGRGLRFPVGTGVSLTPLRTPFDAALQARSLAHITGRPVVMGYGPATPGFVASLHGGPYRSPRAAATEFLDAARTLLDGGTTEPGEYYRMRVALPPTRPHPVVEVGAGVLRPAMARSAAGVADVAITWLTPAEYIGDVLLPALEEGAGDRRPPRVATVVHLAVDRPGRDPAALAAKVSAGHLAAPHYLDMLRRAGLTMRREDDLLVKAKQLVDKGVFVYGSPAHIAAALARYRTAGIDELILNVGGVHFTHGIQEAMADLEDVFTAVEELHG</sequence>
<dbReference type="PANTHER" id="PTHR43244">
    <property type="match status" value="1"/>
</dbReference>
<dbReference type="PANTHER" id="PTHR43244:SF1">
    <property type="entry name" value="5,10-METHYLENETETRAHYDROMETHANOPTERIN REDUCTASE"/>
    <property type="match status" value="1"/>
</dbReference>
<organism evidence="3 4">
    <name type="scientific">Streptomyces pluripotens</name>
    <dbReference type="NCBI Taxonomy" id="1355015"/>
    <lineage>
        <taxon>Bacteria</taxon>
        <taxon>Bacillati</taxon>
        <taxon>Actinomycetota</taxon>
        <taxon>Actinomycetes</taxon>
        <taxon>Kitasatosporales</taxon>
        <taxon>Streptomycetaceae</taxon>
        <taxon>Streptomyces</taxon>
    </lineage>
</organism>
<gene>
    <name evidence="3" type="ORF">LK07_28780</name>
</gene>
<dbReference type="OrthoDB" id="3621573at2"/>
<dbReference type="Proteomes" id="UP000031501">
    <property type="component" value="Chromosome"/>
</dbReference>
<reference evidence="3 4" key="1">
    <citation type="submission" date="2017-07" db="EMBL/GenBank/DDBJ databases">
        <title>Genome sequence of Streptomyces pluripotens MUSC 137T.</title>
        <authorList>
            <person name="Ser H.-L."/>
            <person name="Lee L.-H."/>
        </authorList>
    </citation>
    <scope>NUCLEOTIDE SEQUENCE [LARGE SCALE GENOMIC DNA]</scope>
    <source>
        <strain evidence="3 4">MUSC 137</strain>
    </source>
</reference>
<dbReference type="InterPro" id="IPR036661">
    <property type="entry name" value="Luciferase-like_sf"/>
</dbReference>
<accession>A0A221P9X1</accession>
<dbReference type="STRING" id="1355015.LK06_027610"/>
<evidence type="ECO:0000256" key="1">
    <source>
        <dbReference type="ARBA" id="ARBA00023002"/>
    </source>
</evidence>
<evidence type="ECO:0000259" key="2">
    <source>
        <dbReference type="Pfam" id="PF00296"/>
    </source>
</evidence>
<feature type="domain" description="Luciferase-like" evidence="2">
    <location>
        <begin position="18"/>
        <end position="292"/>
    </location>
</feature>
<protein>
    <submittedName>
        <fullName evidence="3">LLM class flavin-dependent oxidoreductase</fullName>
    </submittedName>
</protein>
<proteinExistence type="predicted"/>
<dbReference type="InterPro" id="IPR011251">
    <property type="entry name" value="Luciferase-like_dom"/>
</dbReference>
<dbReference type="AlphaFoldDB" id="A0A221P9X1"/>